<comment type="subcellular location">
    <subcellularLocation>
        <location evidence="1">Cell membrane</location>
        <topology evidence="1">Multi-pass membrane protein</topology>
    </subcellularLocation>
</comment>
<evidence type="ECO:0000256" key="6">
    <source>
        <dbReference type="ARBA" id="ARBA00022692"/>
    </source>
</evidence>
<accession>A0ABT1RYB5</accession>
<feature type="transmembrane region" description="Helical" evidence="10">
    <location>
        <begin position="21"/>
        <end position="38"/>
    </location>
</feature>
<proteinExistence type="inferred from homology"/>
<evidence type="ECO:0000256" key="8">
    <source>
        <dbReference type="ARBA" id="ARBA00023136"/>
    </source>
</evidence>
<dbReference type="PANTHER" id="PTHR43823:SF3">
    <property type="entry name" value="MULTIDRUG EXPORT PROTEIN MEPA"/>
    <property type="match status" value="1"/>
</dbReference>
<sequence length="463" mass="48665">MNETKKHYLAEEPLGKLLLKFSVPCVLSMLVSALYNIVDQIFIGQGVGYLGNAATNVVYPYTVAALALALLAGDGCAALLSLSLGRGEKESAHRCVGSGMMLCAAVGLVLMALGLAFQEEILTLFGVTESCHGYAAEYMTVITLGIPFYVFASGMNSVIRADGSPGYSMFATVLGAVLNLILDPVAIFALGMGVWGAAAATIIGQAASCAATLFYFRRPKSFSLQRASFRPSGLLCRRIGQLGISSFITQIAIVAVMAVANNMIVLCGPRSVYGADIPLSVVGIVMKVFGIVIAFSVGIAVGGQPIVGFNYGARNFERVRGTYSRILWANLAVGSLAMLLFEACPQALVSLFGNESQLYNEFACLCFRVFLGGILLCCIQKASSIFLQSIGKPVKAAVLSLSRDVVFLLPGVVLLARLFGVEGMLWAAPAADALSALLTLLLVGGELKKMRGNRAGVISTVCG</sequence>
<evidence type="ECO:0000313" key="11">
    <source>
        <dbReference type="EMBL" id="MCQ4839687.1"/>
    </source>
</evidence>
<evidence type="ECO:0000256" key="7">
    <source>
        <dbReference type="ARBA" id="ARBA00022989"/>
    </source>
</evidence>
<protein>
    <recommendedName>
        <fullName evidence="3">Multidrug export protein MepA</fullName>
    </recommendedName>
</protein>
<gene>
    <name evidence="11" type="ORF">NE695_07150</name>
</gene>
<evidence type="ECO:0000313" key="12">
    <source>
        <dbReference type="Proteomes" id="UP001524473"/>
    </source>
</evidence>
<evidence type="ECO:0000256" key="3">
    <source>
        <dbReference type="ARBA" id="ARBA00022106"/>
    </source>
</evidence>
<feature type="transmembrane region" description="Helical" evidence="10">
    <location>
        <begin position="166"/>
        <end position="188"/>
    </location>
</feature>
<organism evidence="11 12">
    <name type="scientific">Neglectibacter timonensis</name>
    <dbReference type="NCBI Taxonomy" id="1776382"/>
    <lineage>
        <taxon>Bacteria</taxon>
        <taxon>Bacillati</taxon>
        <taxon>Bacillota</taxon>
        <taxon>Clostridia</taxon>
        <taxon>Eubacteriales</taxon>
        <taxon>Oscillospiraceae</taxon>
        <taxon>Neglectibacter</taxon>
    </lineage>
</organism>
<name>A0ABT1RYB5_9FIRM</name>
<feature type="transmembrane region" description="Helical" evidence="10">
    <location>
        <begin position="138"/>
        <end position="159"/>
    </location>
</feature>
<feature type="transmembrane region" description="Helical" evidence="10">
    <location>
        <begin position="425"/>
        <end position="444"/>
    </location>
</feature>
<evidence type="ECO:0000256" key="10">
    <source>
        <dbReference type="SAM" id="Phobius"/>
    </source>
</evidence>
<feature type="transmembrane region" description="Helical" evidence="10">
    <location>
        <begin position="96"/>
        <end position="118"/>
    </location>
</feature>
<dbReference type="CDD" id="cd13143">
    <property type="entry name" value="MATE_MepA_like"/>
    <property type="match status" value="1"/>
</dbReference>
<keyword evidence="5" id="KW-1003">Cell membrane</keyword>
<dbReference type="Pfam" id="PF01554">
    <property type="entry name" value="MatE"/>
    <property type="match status" value="2"/>
</dbReference>
<comment type="similarity">
    <text evidence="2">Belongs to the multi antimicrobial extrusion (MATE) (TC 2.A.66.1) family. MepA subfamily.</text>
</comment>
<dbReference type="InterPro" id="IPR002528">
    <property type="entry name" value="MATE_fam"/>
</dbReference>
<dbReference type="PIRSF" id="PIRSF006603">
    <property type="entry name" value="DinF"/>
    <property type="match status" value="1"/>
</dbReference>
<feature type="transmembrane region" description="Helical" evidence="10">
    <location>
        <begin position="400"/>
        <end position="419"/>
    </location>
</feature>
<keyword evidence="9" id="KW-0046">Antibiotic resistance</keyword>
<evidence type="ECO:0000256" key="5">
    <source>
        <dbReference type="ARBA" id="ARBA00022475"/>
    </source>
</evidence>
<evidence type="ECO:0000256" key="2">
    <source>
        <dbReference type="ARBA" id="ARBA00008417"/>
    </source>
</evidence>
<keyword evidence="8 10" id="KW-0472">Membrane</keyword>
<feature type="transmembrane region" description="Helical" evidence="10">
    <location>
        <begin position="358"/>
        <end position="379"/>
    </location>
</feature>
<evidence type="ECO:0000256" key="1">
    <source>
        <dbReference type="ARBA" id="ARBA00004651"/>
    </source>
</evidence>
<dbReference type="InterPro" id="IPR045070">
    <property type="entry name" value="MATE_MepA-like"/>
</dbReference>
<feature type="transmembrane region" description="Helical" evidence="10">
    <location>
        <begin position="284"/>
        <end position="307"/>
    </location>
</feature>
<keyword evidence="12" id="KW-1185">Reference proteome</keyword>
<evidence type="ECO:0000256" key="9">
    <source>
        <dbReference type="ARBA" id="ARBA00023251"/>
    </source>
</evidence>
<keyword evidence="7 10" id="KW-1133">Transmembrane helix</keyword>
<comment type="caution">
    <text evidence="11">The sequence shown here is derived from an EMBL/GenBank/DDBJ whole genome shotgun (WGS) entry which is preliminary data.</text>
</comment>
<dbReference type="PANTHER" id="PTHR43823">
    <property type="entry name" value="SPORULATION PROTEIN YKVU"/>
    <property type="match status" value="1"/>
</dbReference>
<keyword evidence="4" id="KW-0813">Transport</keyword>
<dbReference type="InterPro" id="IPR051327">
    <property type="entry name" value="MATE_MepA_subfamily"/>
</dbReference>
<evidence type="ECO:0000256" key="4">
    <source>
        <dbReference type="ARBA" id="ARBA00022448"/>
    </source>
</evidence>
<feature type="transmembrane region" description="Helical" evidence="10">
    <location>
        <begin position="58"/>
        <end position="84"/>
    </location>
</feature>
<dbReference type="GeneID" id="90531157"/>
<keyword evidence="6 10" id="KW-0812">Transmembrane</keyword>
<dbReference type="InterPro" id="IPR048279">
    <property type="entry name" value="MdtK-like"/>
</dbReference>
<feature type="transmembrane region" description="Helical" evidence="10">
    <location>
        <begin position="327"/>
        <end position="352"/>
    </location>
</feature>
<dbReference type="NCBIfam" id="TIGR00797">
    <property type="entry name" value="matE"/>
    <property type="match status" value="1"/>
</dbReference>
<reference evidence="11 12" key="1">
    <citation type="submission" date="2022-06" db="EMBL/GenBank/DDBJ databases">
        <title>Isolation of gut microbiota from human fecal samples.</title>
        <authorList>
            <person name="Pamer E.G."/>
            <person name="Barat B."/>
            <person name="Waligurski E."/>
            <person name="Medina S."/>
            <person name="Paddock L."/>
            <person name="Mostad J."/>
        </authorList>
    </citation>
    <scope>NUCLEOTIDE SEQUENCE [LARGE SCALE GENOMIC DNA]</scope>
    <source>
        <strain evidence="11 12">DFI.9.73</strain>
    </source>
</reference>
<feature type="transmembrane region" description="Helical" evidence="10">
    <location>
        <begin position="242"/>
        <end position="264"/>
    </location>
</feature>
<feature type="transmembrane region" description="Helical" evidence="10">
    <location>
        <begin position="194"/>
        <end position="216"/>
    </location>
</feature>
<dbReference type="Proteomes" id="UP001524473">
    <property type="component" value="Unassembled WGS sequence"/>
</dbReference>
<dbReference type="RefSeq" id="WP_066860368.1">
    <property type="nucleotide sequence ID" value="NZ_CABKVV010000009.1"/>
</dbReference>
<dbReference type="EMBL" id="JANFZH010000013">
    <property type="protein sequence ID" value="MCQ4839687.1"/>
    <property type="molecule type" value="Genomic_DNA"/>
</dbReference>